<keyword evidence="9" id="KW-0560">Oxidoreductase</keyword>
<name>A0AAV8X1Q1_9CUCU</name>
<keyword evidence="6" id="KW-0479">Metal-binding</keyword>
<dbReference type="GO" id="GO:0016705">
    <property type="term" value="F:oxidoreductase activity, acting on paired donors, with incorporation or reduction of molecular oxygen"/>
    <property type="evidence" value="ECO:0007669"/>
    <property type="project" value="InterPro"/>
</dbReference>
<reference evidence="13" key="1">
    <citation type="journal article" date="2023" name="Insect Mol. Biol.">
        <title>Genome sequencing provides insights into the evolution of gene families encoding plant cell wall-degrading enzymes in longhorned beetles.</title>
        <authorList>
            <person name="Shin N.R."/>
            <person name="Okamura Y."/>
            <person name="Kirsch R."/>
            <person name="Pauchet Y."/>
        </authorList>
    </citation>
    <scope>NUCLEOTIDE SEQUENCE</scope>
    <source>
        <strain evidence="13">RBIC_L_NR</strain>
    </source>
</reference>
<evidence type="ECO:0000256" key="8">
    <source>
        <dbReference type="ARBA" id="ARBA00022848"/>
    </source>
</evidence>
<keyword evidence="5" id="KW-0349">Heme</keyword>
<dbReference type="GO" id="GO:0005789">
    <property type="term" value="C:endoplasmic reticulum membrane"/>
    <property type="evidence" value="ECO:0007669"/>
    <property type="project" value="UniProtKB-SubCell"/>
</dbReference>
<dbReference type="Proteomes" id="UP001162156">
    <property type="component" value="Unassembled WGS sequence"/>
</dbReference>
<dbReference type="PANTHER" id="PTHR24292:SF100">
    <property type="entry name" value="CYTOCHROME P450 6A16, ISOFORM B-RELATED"/>
    <property type="match status" value="1"/>
</dbReference>
<evidence type="ECO:0000256" key="12">
    <source>
        <dbReference type="ARBA" id="ARBA00023136"/>
    </source>
</evidence>
<keyword evidence="12" id="KW-0472">Membrane</keyword>
<evidence type="ECO:0000256" key="4">
    <source>
        <dbReference type="ARBA" id="ARBA00010617"/>
    </source>
</evidence>
<evidence type="ECO:0000256" key="2">
    <source>
        <dbReference type="ARBA" id="ARBA00004524"/>
    </source>
</evidence>
<comment type="subcellular location">
    <subcellularLocation>
        <location evidence="3">Endoplasmic reticulum membrane</location>
    </subcellularLocation>
    <subcellularLocation>
        <location evidence="2">Microsome membrane</location>
    </subcellularLocation>
</comment>
<dbReference type="EMBL" id="JANEYF010004056">
    <property type="protein sequence ID" value="KAJ8932330.1"/>
    <property type="molecule type" value="Genomic_DNA"/>
</dbReference>
<evidence type="ECO:0000256" key="1">
    <source>
        <dbReference type="ARBA" id="ARBA00001971"/>
    </source>
</evidence>
<keyword evidence="7" id="KW-0256">Endoplasmic reticulum</keyword>
<keyword evidence="14" id="KW-1185">Reference proteome</keyword>
<dbReference type="Gene3D" id="1.10.630.10">
    <property type="entry name" value="Cytochrome P450"/>
    <property type="match status" value="1"/>
</dbReference>
<dbReference type="InterPro" id="IPR050476">
    <property type="entry name" value="Insect_CytP450_Detox"/>
</dbReference>
<gene>
    <name evidence="13" type="ORF">NQ314_014749</name>
</gene>
<evidence type="ECO:0000256" key="7">
    <source>
        <dbReference type="ARBA" id="ARBA00022824"/>
    </source>
</evidence>
<dbReference type="InterPro" id="IPR036396">
    <property type="entry name" value="Cyt_P450_sf"/>
</dbReference>
<comment type="similarity">
    <text evidence="4">Belongs to the cytochrome P450 family.</text>
</comment>
<evidence type="ECO:0000313" key="14">
    <source>
        <dbReference type="Proteomes" id="UP001162156"/>
    </source>
</evidence>
<evidence type="ECO:0000256" key="5">
    <source>
        <dbReference type="ARBA" id="ARBA00022617"/>
    </source>
</evidence>
<evidence type="ECO:0000256" key="9">
    <source>
        <dbReference type="ARBA" id="ARBA00023002"/>
    </source>
</evidence>
<organism evidence="13 14">
    <name type="scientific">Rhamnusium bicolor</name>
    <dbReference type="NCBI Taxonomy" id="1586634"/>
    <lineage>
        <taxon>Eukaryota</taxon>
        <taxon>Metazoa</taxon>
        <taxon>Ecdysozoa</taxon>
        <taxon>Arthropoda</taxon>
        <taxon>Hexapoda</taxon>
        <taxon>Insecta</taxon>
        <taxon>Pterygota</taxon>
        <taxon>Neoptera</taxon>
        <taxon>Endopterygota</taxon>
        <taxon>Coleoptera</taxon>
        <taxon>Polyphaga</taxon>
        <taxon>Cucujiformia</taxon>
        <taxon>Chrysomeloidea</taxon>
        <taxon>Cerambycidae</taxon>
        <taxon>Lepturinae</taxon>
        <taxon>Rhagiini</taxon>
        <taxon>Rhamnusium</taxon>
    </lineage>
</organism>
<evidence type="ECO:0008006" key="15">
    <source>
        <dbReference type="Google" id="ProtNLM"/>
    </source>
</evidence>
<evidence type="ECO:0000256" key="6">
    <source>
        <dbReference type="ARBA" id="ARBA00022723"/>
    </source>
</evidence>
<evidence type="ECO:0000256" key="10">
    <source>
        <dbReference type="ARBA" id="ARBA00023004"/>
    </source>
</evidence>
<dbReference type="GO" id="GO:0005506">
    <property type="term" value="F:iron ion binding"/>
    <property type="evidence" value="ECO:0007669"/>
    <property type="project" value="InterPro"/>
</dbReference>
<feature type="non-terminal residue" evidence="13">
    <location>
        <position position="74"/>
    </location>
</feature>
<dbReference type="GO" id="GO:0004497">
    <property type="term" value="F:monooxygenase activity"/>
    <property type="evidence" value="ECO:0007669"/>
    <property type="project" value="UniProtKB-KW"/>
</dbReference>
<dbReference type="AlphaFoldDB" id="A0AAV8X1Q1"/>
<dbReference type="SUPFAM" id="SSF48264">
    <property type="entry name" value="Cytochrome P450"/>
    <property type="match status" value="1"/>
</dbReference>
<sequence length="74" mass="8547">MFDGLYYNEKDDPVSAHLFALDGTKWKDLRGKFTPTFTSSKMKMMIHTMFDISKCMSKALGKCAMEKEDIDIKK</sequence>
<dbReference type="PANTHER" id="PTHR24292">
    <property type="entry name" value="CYTOCHROME P450"/>
    <property type="match status" value="1"/>
</dbReference>
<evidence type="ECO:0000313" key="13">
    <source>
        <dbReference type="EMBL" id="KAJ8932330.1"/>
    </source>
</evidence>
<accession>A0AAV8X1Q1</accession>
<protein>
    <recommendedName>
        <fullName evidence="15">Cytochrome P450</fullName>
    </recommendedName>
</protein>
<evidence type="ECO:0000256" key="11">
    <source>
        <dbReference type="ARBA" id="ARBA00023033"/>
    </source>
</evidence>
<evidence type="ECO:0000256" key="3">
    <source>
        <dbReference type="ARBA" id="ARBA00004586"/>
    </source>
</evidence>
<comment type="caution">
    <text evidence="13">The sequence shown here is derived from an EMBL/GenBank/DDBJ whole genome shotgun (WGS) entry which is preliminary data.</text>
</comment>
<keyword evidence="11" id="KW-0503">Monooxygenase</keyword>
<keyword evidence="8" id="KW-0492">Microsome</keyword>
<comment type="cofactor">
    <cofactor evidence="1">
        <name>heme</name>
        <dbReference type="ChEBI" id="CHEBI:30413"/>
    </cofactor>
</comment>
<proteinExistence type="inferred from homology"/>
<dbReference type="GO" id="GO:0020037">
    <property type="term" value="F:heme binding"/>
    <property type="evidence" value="ECO:0007669"/>
    <property type="project" value="InterPro"/>
</dbReference>
<keyword evidence="10" id="KW-0408">Iron</keyword>